<keyword evidence="1" id="KW-0393">Immunoglobulin domain</keyword>
<dbReference type="GO" id="GO:0007156">
    <property type="term" value="P:homophilic cell adhesion via plasma membrane adhesion molecules"/>
    <property type="evidence" value="ECO:0007669"/>
    <property type="project" value="TreeGrafter"/>
</dbReference>
<dbReference type="PROSITE" id="PS50835">
    <property type="entry name" value="IG_LIKE"/>
    <property type="match status" value="2"/>
</dbReference>
<dbReference type="Pfam" id="PF13927">
    <property type="entry name" value="Ig_3"/>
    <property type="match status" value="1"/>
</dbReference>
<dbReference type="GeneTree" id="ENSGT00940000158944"/>
<dbReference type="InterPro" id="IPR007110">
    <property type="entry name" value="Ig-like_dom"/>
</dbReference>
<dbReference type="PANTHER" id="PTHR10075:SF4">
    <property type="entry name" value="EMBIGIN"/>
    <property type="match status" value="1"/>
</dbReference>
<dbReference type="AlphaFoldDB" id="A0A3Q2Q9X1"/>
<protein>
    <submittedName>
        <fullName evidence="5">Embigin</fullName>
    </submittedName>
</protein>
<sequence length="378" mass="42283">MQGDLTAASPCIQGRRGGRGGETMQQPHRRRDRLTQRTEERTTMTAAWRQLPVLILLILAPCRTVSSKSVDPTTQPLVSIASQPTDTRSVVLQESVDQTTQTLVSIGPQPTDTRTFVLKGDTTFKNVELLNPVNLSLECVWTGSQNKQPSITGYWRKDGAEVQDSRVTVNLKEQQYNLTKVFSIASEENLGNYTCVFGNEFEMYFILGAPQMGEIRDKPIVSYVGDLVVLICKMDEKKPKPNTWTWYKFNGTDREEISAATDPHRYLTINDGWKTKLKVKNVSEADSGLYHCGAVYNISTSMTHVELKVITIMEPLKPFISILIEVIILVAAILIYERSRSKKKEAEANGPNAEPKNAQPQTEDNGGEESSSVRQRKA</sequence>
<keyword evidence="3" id="KW-0472">Membrane</keyword>
<name>A0A3Q2Q9X1_FUNHE</name>
<dbReference type="SMART" id="SM00409">
    <property type="entry name" value="IG"/>
    <property type="match status" value="1"/>
</dbReference>
<accession>A0A3Q2Q9X1</accession>
<evidence type="ECO:0000256" key="2">
    <source>
        <dbReference type="SAM" id="MobiDB-lite"/>
    </source>
</evidence>
<dbReference type="GO" id="GO:0030424">
    <property type="term" value="C:axon"/>
    <property type="evidence" value="ECO:0007669"/>
    <property type="project" value="TreeGrafter"/>
</dbReference>
<dbReference type="PANTHER" id="PTHR10075">
    <property type="entry name" value="BASIGIN RELATED"/>
    <property type="match status" value="1"/>
</dbReference>
<dbReference type="OrthoDB" id="9932757at2759"/>
<dbReference type="GO" id="GO:0098632">
    <property type="term" value="F:cell-cell adhesion mediator activity"/>
    <property type="evidence" value="ECO:0007669"/>
    <property type="project" value="TreeGrafter"/>
</dbReference>
<evidence type="ECO:0000313" key="5">
    <source>
        <dbReference type="Ensembl" id="ENSFHEP00000023199.1"/>
    </source>
</evidence>
<dbReference type="GeneID" id="105937236"/>
<feature type="domain" description="Ig-like" evidence="4">
    <location>
        <begin position="108"/>
        <end position="195"/>
    </location>
</feature>
<keyword evidence="3" id="KW-0812">Transmembrane</keyword>
<dbReference type="GO" id="GO:0070593">
    <property type="term" value="P:dendrite self-avoidance"/>
    <property type="evidence" value="ECO:0007669"/>
    <property type="project" value="TreeGrafter"/>
</dbReference>
<evidence type="ECO:0000313" key="6">
    <source>
        <dbReference type="Proteomes" id="UP000265000"/>
    </source>
</evidence>
<evidence type="ECO:0000259" key="4">
    <source>
        <dbReference type="PROSITE" id="PS50835"/>
    </source>
</evidence>
<dbReference type="GO" id="GO:0007411">
    <property type="term" value="P:axon guidance"/>
    <property type="evidence" value="ECO:0007669"/>
    <property type="project" value="TreeGrafter"/>
</dbReference>
<feature type="region of interest" description="Disordered" evidence="2">
    <location>
        <begin position="1"/>
        <end position="41"/>
    </location>
</feature>
<dbReference type="STRING" id="8078.ENSFHEP00000023199"/>
<dbReference type="Gene3D" id="2.60.40.10">
    <property type="entry name" value="Immunoglobulins"/>
    <property type="match status" value="2"/>
</dbReference>
<dbReference type="InterPro" id="IPR003599">
    <property type="entry name" value="Ig_sub"/>
</dbReference>
<dbReference type="GO" id="GO:0005886">
    <property type="term" value="C:plasma membrane"/>
    <property type="evidence" value="ECO:0007669"/>
    <property type="project" value="TreeGrafter"/>
</dbReference>
<feature type="domain" description="Ig-like" evidence="4">
    <location>
        <begin position="210"/>
        <end position="303"/>
    </location>
</feature>
<dbReference type="CTD" id="133418"/>
<evidence type="ECO:0000256" key="1">
    <source>
        <dbReference type="ARBA" id="ARBA00023319"/>
    </source>
</evidence>
<dbReference type="CDD" id="cd00096">
    <property type="entry name" value="Ig"/>
    <property type="match status" value="2"/>
</dbReference>
<evidence type="ECO:0000256" key="3">
    <source>
        <dbReference type="SAM" id="Phobius"/>
    </source>
</evidence>
<feature type="transmembrane region" description="Helical" evidence="3">
    <location>
        <begin position="318"/>
        <end position="336"/>
    </location>
</feature>
<reference evidence="5" key="2">
    <citation type="submission" date="2025-09" db="UniProtKB">
        <authorList>
            <consortium name="Ensembl"/>
        </authorList>
    </citation>
    <scope>IDENTIFICATION</scope>
</reference>
<reference evidence="5" key="1">
    <citation type="submission" date="2025-08" db="UniProtKB">
        <authorList>
            <consortium name="Ensembl"/>
        </authorList>
    </citation>
    <scope>IDENTIFICATION</scope>
</reference>
<keyword evidence="3" id="KW-1133">Transmembrane helix</keyword>
<organism evidence="5 6">
    <name type="scientific">Fundulus heteroclitus</name>
    <name type="common">Killifish</name>
    <name type="synonym">Mummichog</name>
    <dbReference type="NCBI Taxonomy" id="8078"/>
    <lineage>
        <taxon>Eukaryota</taxon>
        <taxon>Metazoa</taxon>
        <taxon>Chordata</taxon>
        <taxon>Craniata</taxon>
        <taxon>Vertebrata</taxon>
        <taxon>Euteleostomi</taxon>
        <taxon>Actinopterygii</taxon>
        <taxon>Neopterygii</taxon>
        <taxon>Teleostei</taxon>
        <taxon>Neoteleostei</taxon>
        <taxon>Acanthomorphata</taxon>
        <taxon>Ovalentaria</taxon>
        <taxon>Atherinomorphae</taxon>
        <taxon>Cyprinodontiformes</taxon>
        <taxon>Fundulidae</taxon>
        <taxon>Fundulus</taxon>
    </lineage>
</organism>
<dbReference type="Proteomes" id="UP000265000">
    <property type="component" value="Unplaced"/>
</dbReference>
<dbReference type="InterPro" id="IPR036179">
    <property type="entry name" value="Ig-like_dom_sf"/>
</dbReference>
<dbReference type="SUPFAM" id="SSF48726">
    <property type="entry name" value="Immunoglobulin"/>
    <property type="match status" value="2"/>
</dbReference>
<keyword evidence="6" id="KW-1185">Reference proteome</keyword>
<feature type="compositionally biased region" description="Polar residues" evidence="2">
    <location>
        <begin position="358"/>
        <end position="378"/>
    </location>
</feature>
<proteinExistence type="predicted"/>
<dbReference type="InterPro" id="IPR013783">
    <property type="entry name" value="Ig-like_fold"/>
</dbReference>
<dbReference type="Ensembl" id="ENSFHET00000010922.1">
    <property type="protein sequence ID" value="ENSFHEP00000023199.1"/>
    <property type="gene ID" value="ENSFHEG00000004058.1"/>
</dbReference>
<feature type="region of interest" description="Disordered" evidence="2">
    <location>
        <begin position="343"/>
        <end position="378"/>
    </location>
</feature>